<evidence type="ECO:0000256" key="2">
    <source>
        <dbReference type="ARBA" id="ARBA00007783"/>
    </source>
</evidence>
<feature type="transmembrane region" description="Helical" evidence="8">
    <location>
        <begin position="361"/>
        <end position="384"/>
    </location>
</feature>
<keyword evidence="4" id="KW-1003">Cell membrane</keyword>
<evidence type="ECO:0000256" key="8">
    <source>
        <dbReference type="SAM" id="Phobius"/>
    </source>
</evidence>
<gene>
    <name evidence="10" type="ORF">EBB45_19895</name>
</gene>
<feature type="transmembrane region" description="Helical" evidence="8">
    <location>
        <begin position="26"/>
        <end position="44"/>
    </location>
</feature>
<reference evidence="10 11" key="1">
    <citation type="journal article" date="2013" name="J. Microbiol.">
        <title>Lysinibacillus chungkukjangi sp. nov., isolated from Chungkukjang, Korean fermented soybean food.</title>
        <authorList>
            <person name="Kim S.J."/>
            <person name="Jang Y.H."/>
            <person name="Hamada M."/>
            <person name="Ahn J.H."/>
            <person name="Weon H.Y."/>
            <person name="Suzuki K."/>
            <person name="Whang K.S."/>
            <person name="Kwon S.W."/>
        </authorList>
    </citation>
    <scope>NUCLEOTIDE SEQUENCE [LARGE SCALE GENOMIC DNA]</scope>
    <source>
        <strain evidence="10 11">MCCC 1A12701</strain>
    </source>
</reference>
<dbReference type="PROSITE" id="PS51012">
    <property type="entry name" value="ABC_TM2"/>
    <property type="match status" value="1"/>
</dbReference>
<keyword evidence="5 8" id="KW-0812">Transmembrane</keyword>
<dbReference type="AlphaFoldDB" id="A0A3N9U2P6"/>
<evidence type="ECO:0000256" key="6">
    <source>
        <dbReference type="ARBA" id="ARBA00022989"/>
    </source>
</evidence>
<dbReference type="PANTHER" id="PTHR30294">
    <property type="entry name" value="MEMBRANE COMPONENT OF ABC TRANSPORTER YHHJ-RELATED"/>
    <property type="match status" value="1"/>
</dbReference>
<dbReference type="Gene3D" id="3.40.1710.10">
    <property type="entry name" value="abc type-2 transporter like domain"/>
    <property type="match status" value="1"/>
</dbReference>
<evidence type="ECO:0000259" key="9">
    <source>
        <dbReference type="PROSITE" id="PS51012"/>
    </source>
</evidence>
<sequence length="390" mass="44210">MNIMEIKVWDILYREWMHIVKNPHTIGLLFLVPLIYTFLFGYSYSGAQLKEVNTVVIDHDNSQLSRQIIQAFDESQTFHVTGYMESEKELKDALAIGEIKVGIVIPENFYKRLLQGENLPIVTLIDGSNMIVTNSTSRAANSIISTFSYGFSQTKLQQQGFRDEEINSTFFHIPYRTRILYNPTSNYSDFMVYGLVGTILQQVLFLGVALTITREKESGLWGQFAKWKLTPWRLAFAKVFPYFLVNLINTLTTLLVCLYWFKLPMQGNVIPLVLLSCSFTFGVLGIGYLASLFAKDQLSATQVTMLVAVPSFVLSGFTWPLEEMPNFLVGLSQVLPLTYYLDGIRHVLIKGNGLSFIWGDIISLLLIGLVTFFVAFLATSTIVFRKKDAL</sequence>
<protein>
    <submittedName>
        <fullName evidence="10">ABC transporter permease</fullName>
    </submittedName>
</protein>
<dbReference type="Proteomes" id="UP000274033">
    <property type="component" value="Unassembled WGS sequence"/>
</dbReference>
<evidence type="ECO:0000256" key="7">
    <source>
        <dbReference type="ARBA" id="ARBA00023136"/>
    </source>
</evidence>
<evidence type="ECO:0000313" key="10">
    <source>
        <dbReference type="EMBL" id="RQW70930.1"/>
    </source>
</evidence>
<keyword evidence="6 8" id="KW-1133">Transmembrane helix</keyword>
<evidence type="ECO:0000256" key="4">
    <source>
        <dbReference type="ARBA" id="ARBA00022475"/>
    </source>
</evidence>
<dbReference type="PANTHER" id="PTHR30294:SF29">
    <property type="entry name" value="MULTIDRUG ABC TRANSPORTER PERMEASE YBHS-RELATED"/>
    <property type="match status" value="1"/>
</dbReference>
<proteinExistence type="inferred from homology"/>
<feature type="transmembrane region" description="Helical" evidence="8">
    <location>
        <begin position="234"/>
        <end position="261"/>
    </location>
</feature>
<dbReference type="InterPro" id="IPR013525">
    <property type="entry name" value="ABC2_TM"/>
</dbReference>
<dbReference type="GO" id="GO:0140359">
    <property type="term" value="F:ABC-type transporter activity"/>
    <property type="evidence" value="ECO:0007669"/>
    <property type="project" value="InterPro"/>
</dbReference>
<comment type="caution">
    <text evidence="10">The sequence shown here is derived from an EMBL/GenBank/DDBJ whole genome shotgun (WGS) entry which is preliminary data.</text>
</comment>
<keyword evidence="3" id="KW-0813">Transport</keyword>
<feature type="transmembrane region" description="Helical" evidence="8">
    <location>
        <begin position="273"/>
        <end position="291"/>
    </location>
</feature>
<dbReference type="InterPro" id="IPR051449">
    <property type="entry name" value="ABC-2_transporter_component"/>
</dbReference>
<evidence type="ECO:0000256" key="3">
    <source>
        <dbReference type="ARBA" id="ARBA00022448"/>
    </source>
</evidence>
<dbReference type="InterPro" id="IPR047817">
    <property type="entry name" value="ABC2_TM_bact-type"/>
</dbReference>
<feature type="transmembrane region" description="Helical" evidence="8">
    <location>
        <begin position="190"/>
        <end position="213"/>
    </location>
</feature>
<evidence type="ECO:0000313" key="11">
    <source>
        <dbReference type="Proteomes" id="UP000274033"/>
    </source>
</evidence>
<dbReference type="OrthoDB" id="10253at2"/>
<evidence type="ECO:0000256" key="5">
    <source>
        <dbReference type="ARBA" id="ARBA00022692"/>
    </source>
</evidence>
<dbReference type="GO" id="GO:0005886">
    <property type="term" value="C:plasma membrane"/>
    <property type="evidence" value="ECO:0007669"/>
    <property type="project" value="UniProtKB-SubCell"/>
</dbReference>
<evidence type="ECO:0000256" key="1">
    <source>
        <dbReference type="ARBA" id="ARBA00004651"/>
    </source>
</evidence>
<keyword evidence="7 8" id="KW-0472">Membrane</keyword>
<feature type="domain" description="ABC transmembrane type-2" evidence="9">
    <location>
        <begin position="155"/>
        <end position="387"/>
    </location>
</feature>
<dbReference type="Pfam" id="PF12698">
    <property type="entry name" value="ABC2_membrane_3"/>
    <property type="match status" value="1"/>
</dbReference>
<dbReference type="EMBL" id="RRCT01000040">
    <property type="protein sequence ID" value="RQW70930.1"/>
    <property type="molecule type" value="Genomic_DNA"/>
</dbReference>
<keyword evidence="11" id="KW-1185">Reference proteome</keyword>
<organism evidence="10 11">
    <name type="scientific">Lysinibacillus composti</name>
    <dbReference type="NCBI Taxonomy" id="720633"/>
    <lineage>
        <taxon>Bacteria</taxon>
        <taxon>Bacillati</taxon>
        <taxon>Bacillota</taxon>
        <taxon>Bacilli</taxon>
        <taxon>Bacillales</taxon>
        <taxon>Bacillaceae</taxon>
        <taxon>Lysinibacillus</taxon>
    </lineage>
</organism>
<name>A0A3N9U2P6_9BACI</name>
<comment type="subcellular location">
    <subcellularLocation>
        <location evidence="1">Cell membrane</location>
        <topology evidence="1">Multi-pass membrane protein</topology>
    </subcellularLocation>
</comment>
<accession>A0A3N9U2P6</accession>
<comment type="similarity">
    <text evidence="2">Belongs to the ABC-2 integral membrane protein family.</text>
</comment>